<evidence type="ECO:0000313" key="9">
    <source>
        <dbReference type="Proteomes" id="UP001596186"/>
    </source>
</evidence>
<dbReference type="PANTHER" id="PTHR12677">
    <property type="entry name" value="GOLGI APPARATUS MEMBRANE PROTEIN TVP38-RELATED"/>
    <property type="match status" value="1"/>
</dbReference>
<gene>
    <name evidence="8" type="ORF">ACFP1F_07900</name>
</gene>
<feature type="transmembrane region" description="Helical" evidence="6">
    <location>
        <begin position="33"/>
        <end position="52"/>
    </location>
</feature>
<dbReference type="Pfam" id="PF09335">
    <property type="entry name" value="VTT_dom"/>
    <property type="match status" value="1"/>
</dbReference>
<evidence type="ECO:0000256" key="2">
    <source>
        <dbReference type="ARBA" id="ARBA00022475"/>
    </source>
</evidence>
<dbReference type="InterPro" id="IPR032816">
    <property type="entry name" value="VTT_dom"/>
</dbReference>
<keyword evidence="4 6" id="KW-1133">Transmembrane helix</keyword>
<keyword evidence="3 6" id="KW-0812">Transmembrane</keyword>
<keyword evidence="9" id="KW-1185">Reference proteome</keyword>
<comment type="caution">
    <text evidence="6">Lacks conserved residue(s) required for the propagation of feature annotation.</text>
</comment>
<dbReference type="InterPro" id="IPR015414">
    <property type="entry name" value="TMEM64"/>
</dbReference>
<comment type="similarity">
    <text evidence="6">Belongs to the TVP38/TMEM64 family.</text>
</comment>
<protein>
    <recommendedName>
        <fullName evidence="6">TVP38/TMEM64 family membrane protein</fullName>
    </recommendedName>
</protein>
<feature type="transmembrane region" description="Helical" evidence="6">
    <location>
        <begin position="234"/>
        <end position="256"/>
    </location>
</feature>
<evidence type="ECO:0000256" key="3">
    <source>
        <dbReference type="ARBA" id="ARBA00022692"/>
    </source>
</evidence>
<feature type="transmembrane region" description="Helical" evidence="6">
    <location>
        <begin position="346"/>
        <end position="366"/>
    </location>
</feature>
<evidence type="ECO:0000256" key="5">
    <source>
        <dbReference type="ARBA" id="ARBA00023136"/>
    </source>
</evidence>
<dbReference type="Proteomes" id="UP001596186">
    <property type="component" value="Unassembled WGS sequence"/>
</dbReference>
<evidence type="ECO:0000256" key="4">
    <source>
        <dbReference type="ARBA" id="ARBA00022989"/>
    </source>
</evidence>
<feature type="transmembrane region" description="Helical" evidence="6">
    <location>
        <begin position="204"/>
        <end position="227"/>
    </location>
</feature>
<evidence type="ECO:0000313" key="8">
    <source>
        <dbReference type="EMBL" id="MFC6323658.1"/>
    </source>
</evidence>
<dbReference type="RefSeq" id="WP_225425176.1">
    <property type="nucleotide sequence ID" value="NZ_JBHSSN010000014.1"/>
</dbReference>
<feature type="transmembrane region" description="Helical" evidence="6">
    <location>
        <begin position="7"/>
        <end position="27"/>
    </location>
</feature>
<keyword evidence="5 6" id="KW-0472">Membrane</keyword>
<feature type="transmembrane region" description="Helical" evidence="6">
    <location>
        <begin position="316"/>
        <end position="334"/>
    </location>
</feature>
<dbReference type="EMBL" id="JBHSSN010000014">
    <property type="protein sequence ID" value="MFC6323658.1"/>
    <property type="molecule type" value="Genomic_DNA"/>
</dbReference>
<accession>A0ABW1UVA3</accession>
<feature type="domain" description="VTT" evidence="7">
    <location>
        <begin position="219"/>
        <end position="335"/>
    </location>
</feature>
<organism evidence="8 9">
    <name type="scientific">Companilactobacillus baiquanensis</name>
    <dbReference type="NCBI Taxonomy" id="2486005"/>
    <lineage>
        <taxon>Bacteria</taxon>
        <taxon>Bacillati</taxon>
        <taxon>Bacillota</taxon>
        <taxon>Bacilli</taxon>
        <taxon>Lactobacillales</taxon>
        <taxon>Lactobacillaceae</taxon>
        <taxon>Companilactobacillus</taxon>
    </lineage>
</organism>
<feature type="transmembrane region" description="Helical" evidence="6">
    <location>
        <begin position="64"/>
        <end position="83"/>
    </location>
</feature>
<comment type="caution">
    <text evidence="8">The sequence shown here is derived from an EMBL/GenBank/DDBJ whole genome shotgun (WGS) entry which is preliminary data.</text>
</comment>
<feature type="transmembrane region" description="Helical" evidence="6">
    <location>
        <begin position="286"/>
        <end position="304"/>
    </location>
</feature>
<evidence type="ECO:0000256" key="6">
    <source>
        <dbReference type="RuleBase" id="RU366058"/>
    </source>
</evidence>
<name>A0ABW1UVA3_9LACO</name>
<reference evidence="9" key="1">
    <citation type="journal article" date="2019" name="Int. J. Syst. Evol. Microbiol.">
        <title>The Global Catalogue of Microorganisms (GCM) 10K type strain sequencing project: providing services to taxonomists for standard genome sequencing and annotation.</title>
        <authorList>
            <consortium name="The Broad Institute Genomics Platform"/>
            <consortium name="The Broad Institute Genome Sequencing Center for Infectious Disease"/>
            <person name="Wu L."/>
            <person name="Ma J."/>
        </authorList>
    </citation>
    <scope>NUCLEOTIDE SEQUENCE [LARGE SCALE GENOMIC DNA]</scope>
    <source>
        <strain evidence="9">CCM 8895</strain>
    </source>
</reference>
<evidence type="ECO:0000256" key="1">
    <source>
        <dbReference type="ARBA" id="ARBA00004651"/>
    </source>
</evidence>
<comment type="subcellular location">
    <subcellularLocation>
        <location evidence="1 6">Cell membrane</location>
        <topology evidence="1 6">Multi-pass membrane protein</topology>
    </subcellularLocation>
</comment>
<keyword evidence="2 6" id="KW-1003">Cell membrane</keyword>
<evidence type="ECO:0000259" key="7">
    <source>
        <dbReference type="Pfam" id="PF09335"/>
    </source>
</evidence>
<sequence>MTRLRILYNGVVIGILCSLMAWKSTWLQMRVPLGWIIPIVAIIVYLCYLYYGKHLQQNWAIFRFPETLGITVVTFLILLMTYRWQPLIVVLGATIRELFHAQWSFGVTSGIIFAILIIWLIALYVDSRMHPVEKIVSGDKINKLTTQSKISLVVTIVFLGLLIGFYYWIPAYKDFIDTMSSLLARLDIKGVRDYIDGFGMWGPLISTLLMVFQSVLAPLPAFVLTFANAYLYGWYFGAALSWGSAMLGALLCFYIARGIGRPLAEKIITKRALAKMDGFFDEYGDYTIVILRLLPFVSFDEVSYGAGFTDMKVGKFLIATGIGQLPATIVYSFVGGSLGGSKMMMFMGLIAFIILIVVSLIVRKVMMNKQQNKKLNMSK</sequence>
<proteinExistence type="inferred from homology"/>
<feature type="transmembrane region" description="Helical" evidence="6">
    <location>
        <begin position="103"/>
        <end position="125"/>
    </location>
</feature>
<feature type="transmembrane region" description="Helical" evidence="6">
    <location>
        <begin position="150"/>
        <end position="169"/>
    </location>
</feature>
<dbReference type="PANTHER" id="PTHR12677:SF59">
    <property type="entry name" value="GOLGI APPARATUS MEMBRANE PROTEIN TVP38-RELATED"/>
    <property type="match status" value="1"/>
</dbReference>